<proteinExistence type="predicted"/>
<comment type="caution">
    <text evidence="1">The sequence shown here is derived from an EMBL/GenBank/DDBJ whole genome shotgun (WGS) entry which is preliminary data.</text>
</comment>
<keyword evidence="2" id="KW-1185">Reference proteome</keyword>
<evidence type="ECO:0000313" key="2">
    <source>
        <dbReference type="Proteomes" id="UP001470230"/>
    </source>
</evidence>
<dbReference type="EMBL" id="JAPFFF010000025">
    <property type="protein sequence ID" value="KAK8850012.1"/>
    <property type="molecule type" value="Genomic_DNA"/>
</dbReference>
<dbReference type="SUPFAM" id="SSF54495">
    <property type="entry name" value="UBC-like"/>
    <property type="match status" value="1"/>
</dbReference>
<reference evidence="1 2" key="1">
    <citation type="submission" date="2024-04" db="EMBL/GenBank/DDBJ databases">
        <title>Tritrichomonas musculus Genome.</title>
        <authorList>
            <person name="Alves-Ferreira E."/>
            <person name="Grigg M."/>
            <person name="Lorenzi H."/>
            <person name="Galac M."/>
        </authorList>
    </citation>
    <scope>NUCLEOTIDE SEQUENCE [LARGE SCALE GENOMIC DNA]</scope>
    <source>
        <strain evidence="1 2">EAF2021</strain>
    </source>
</reference>
<name>A0ABR2HNP9_9EUKA</name>
<accession>A0ABR2HNP9</accession>
<dbReference type="InterPro" id="IPR016135">
    <property type="entry name" value="UBQ-conjugating_enzyme/RWD"/>
</dbReference>
<gene>
    <name evidence="1" type="ORF">M9Y10_018608</name>
</gene>
<evidence type="ECO:0000313" key="1">
    <source>
        <dbReference type="EMBL" id="KAK8850012.1"/>
    </source>
</evidence>
<sequence length="182" mass="21101">MDREYRRIIEKAYDYCRENVNTRWILEPDGDLMGVFKGILFGTLDSQMPGTAFAFTLEIDHGNLAQLPKVHFEKNLRHPYTFNYAQNPGCYFCLPQEITCRSDMDTILTSLYLNFFLATKNGVRINMKTKKRIIDAQNKELADKLNSGKMDYSQFWNDLRAEGILGYSSQETSNLDIPNQET</sequence>
<organism evidence="1 2">
    <name type="scientific">Tritrichomonas musculus</name>
    <dbReference type="NCBI Taxonomy" id="1915356"/>
    <lineage>
        <taxon>Eukaryota</taxon>
        <taxon>Metamonada</taxon>
        <taxon>Parabasalia</taxon>
        <taxon>Tritrichomonadida</taxon>
        <taxon>Tritrichomonadidae</taxon>
        <taxon>Tritrichomonas</taxon>
    </lineage>
</organism>
<dbReference type="Proteomes" id="UP001470230">
    <property type="component" value="Unassembled WGS sequence"/>
</dbReference>
<protein>
    <submittedName>
        <fullName evidence="1">Uncharacterized protein</fullName>
    </submittedName>
</protein>